<evidence type="ECO:0000313" key="3">
    <source>
        <dbReference type="EMBL" id="KAK4237235.1"/>
    </source>
</evidence>
<dbReference type="EMBL" id="MU860148">
    <property type="protein sequence ID" value="KAK4237235.1"/>
    <property type="molecule type" value="Genomic_DNA"/>
</dbReference>
<sequence length="145" mass="15979">MWWIARRSDPTKPPPCHMAAGLSEGENASPAVGRHGRPRSNSGTWIVVSLSSPPDEWPAGFRLRRPTSKITNPQLLYLSLHGVSTMIIAGLINFLCGYFLYVSTCHECSRLLFLFSPPVSLISDAAITTLFQCTLTWFCAALLVN</sequence>
<dbReference type="Proteomes" id="UP001303760">
    <property type="component" value="Unassembled WGS sequence"/>
</dbReference>
<keyword evidence="2" id="KW-0812">Transmembrane</keyword>
<comment type="caution">
    <text evidence="3">The sequence shown here is derived from an EMBL/GenBank/DDBJ whole genome shotgun (WGS) entry which is preliminary data.</text>
</comment>
<evidence type="ECO:0000313" key="4">
    <source>
        <dbReference type="Proteomes" id="UP001303760"/>
    </source>
</evidence>
<evidence type="ECO:0000256" key="2">
    <source>
        <dbReference type="SAM" id="Phobius"/>
    </source>
</evidence>
<name>A0AAN7C8L8_9PEZI</name>
<keyword evidence="2" id="KW-0472">Membrane</keyword>
<organism evidence="3 4">
    <name type="scientific">Achaetomium macrosporum</name>
    <dbReference type="NCBI Taxonomy" id="79813"/>
    <lineage>
        <taxon>Eukaryota</taxon>
        <taxon>Fungi</taxon>
        <taxon>Dikarya</taxon>
        <taxon>Ascomycota</taxon>
        <taxon>Pezizomycotina</taxon>
        <taxon>Sordariomycetes</taxon>
        <taxon>Sordariomycetidae</taxon>
        <taxon>Sordariales</taxon>
        <taxon>Chaetomiaceae</taxon>
        <taxon>Achaetomium</taxon>
    </lineage>
</organism>
<accession>A0AAN7C8L8</accession>
<proteinExistence type="predicted"/>
<evidence type="ECO:0000256" key="1">
    <source>
        <dbReference type="SAM" id="MobiDB-lite"/>
    </source>
</evidence>
<feature type="transmembrane region" description="Helical" evidence="2">
    <location>
        <begin position="121"/>
        <end position="144"/>
    </location>
</feature>
<reference evidence="3" key="1">
    <citation type="journal article" date="2023" name="Mol. Phylogenet. Evol.">
        <title>Genome-scale phylogeny and comparative genomics of the fungal order Sordariales.</title>
        <authorList>
            <person name="Hensen N."/>
            <person name="Bonometti L."/>
            <person name="Westerberg I."/>
            <person name="Brannstrom I.O."/>
            <person name="Guillou S."/>
            <person name="Cros-Aarteil S."/>
            <person name="Calhoun S."/>
            <person name="Haridas S."/>
            <person name="Kuo A."/>
            <person name="Mondo S."/>
            <person name="Pangilinan J."/>
            <person name="Riley R."/>
            <person name="LaButti K."/>
            <person name="Andreopoulos B."/>
            <person name="Lipzen A."/>
            <person name="Chen C."/>
            <person name="Yan M."/>
            <person name="Daum C."/>
            <person name="Ng V."/>
            <person name="Clum A."/>
            <person name="Steindorff A."/>
            <person name="Ohm R.A."/>
            <person name="Martin F."/>
            <person name="Silar P."/>
            <person name="Natvig D.O."/>
            <person name="Lalanne C."/>
            <person name="Gautier V."/>
            <person name="Ament-Velasquez S.L."/>
            <person name="Kruys A."/>
            <person name="Hutchinson M.I."/>
            <person name="Powell A.J."/>
            <person name="Barry K."/>
            <person name="Miller A.N."/>
            <person name="Grigoriev I.V."/>
            <person name="Debuchy R."/>
            <person name="Gladieux P."/>
            <person name="Hiltunen Thoren M."/>
            <person name="Johannesson H."/>
        </authorList>
    </citation>
    <scope>NUCLEOTIDE SEQUENCE</scope>
    <source>
        <strain evidence="3">CBS 532.94</strain>
    </source>
</reference>
<keyword evidence="4" id="KW-1185">Reference proteome</keyword>
<feature type="region of interest" description="Disordered" evidence="1">
    <location>
        <begin position="1"/>
        <end position="20"/>
    </location>
</feature>
<dbReference type="AlphaFoldDB" id="A0AAN7C8L8"/>
<feature type="transmembrane region" description="Helical" evidence="2">
    <location>
        <begin position="75"/>
        <end position="101"/>
    </location>
</feature>
<feature type="compositionally biased region" description="Basic and acidic residues" evidence="1">
    <location>
        <begin position="1"/>
        <end position="10"/>
    </location>
</feature>
<protein>
    <submittedName>
        <fullName evidence="3">Uncharacterized protein</fullName>
    </submittedName>
</protein>
<reference evidence="3" key="2">
    <citation type="submission" date="2023-05" db="EMBL/GenBank/DDBJ databases">
        <authorList>
            <consortium name="Lawrence Berkeley National Laboratory"/>
            <person name="Steindorff A."/>
            <person name="Hensen N."/>
            <person name="Bonometti L."/>
            <person name="Westerberg I."/>
            <person name="Brannstrom I.O."/>
            <person name="Guillou S."/>
            <person name="Cros-Aarteil S."/>
            <person name="Calhoun S."/>
            <person name="Haridas S."/>
            <person name="Kuo A."/>
            <person name="Mondo S."/>
            <person name="Pangilinan J."/>
            <person name="Riley R."/>
            <person name="Labutti K."/>
            <person name="Andreopoulos B."/>
            <person name="Lipzen A."/>
            <person name="Chen C."/>
            <person name="Yanf M."/>
            <person name="Daum C."/>
            <person name="Ng V."/>
            <person name="Clum A."/>
            <person name="Ohm R."/>
            <person name="Martin F."/>
            <person name="Silar P."/>
            <person name="Natvig D."/>
            <person name="Lalanne C."/>
            <person name="Gautier V."/>
            <person name="Ament-Velasquez S.L."/>
            <person name="Kruys A."/>
            <person name="Hutchinson M.I."/>
            <person name="Powell A.J."/>
            <person name="Barry K."/>
            <person name="Miller A.N."/>
            <person name="Grigoriev I.V."/>
            <person name="Debuchy R."/>
            <person name="Gladieux P."/>
            <person name="Thoren M.H."/>
            <person name="Johannesson H."/>
        </authorList>
    </citation>
    <scope>NUCLEOTIDE SEQUENCE</scope>
    <source>
        <strain evidence="3">CBS 532.94</strain>
    </source>
</reference>
<gene>
    <name evidence="3" type="ORF">C8A03DRAFT_34803</name>
</gene>
<keyword evidence="2" id="KW-1133">Transmembrane helix</keyword>